<dbReference type="RefSeq" id="WP_220111325.1">
    <property type="nucleotide sequence ID" value="NZ_JAHZST010000019.1"/>
</dbReference>
<feature type="signal peptide" evidence="1">
    <location>
        <begin position="1"/>
        <end position="18"/>
    </location>
</feature>
<protein>
    <submittedName>
        <fullName evidence="2">YajG family lipoprotein</fullName>
    </submittedName>
</protein>
<dbReference type="Proteomes" id="UP001195963">
    <property type="component" value="Unassembled WGS sequence"/>
</dbReference>
<proteinExistence type="predicted"/>
<dbReference type="Pfam" id="PF03923">
    <property type="entry name" value="Lipoprotein_16"/>
    <property type="match status" value="1"/>
</dbReference>
<dbReference type="InterPro" id="IPR005619">
    <property type="entry name" value="Uncharacterised_YajG"/>
</dbReference>
<feature type="chain" id="PRO_5046584560" evidence="1">
    <location>
        <begin position="19"/>
        <end position="188"/>
    </location>
</feature>
<reference evidence="2 3" key="1">
    <citation type="submission" date="2021-07" db="EMBL/GenBank/DDBJ databases">
        <title>Shewanella sp. nov, isolated from SCS.</title>
        <authorList>
            <person name="Cao W.R."/>
        </authorList>
    </citation>
    <scope>NUCLEOTIDE SEQUENCE [LARGE SCALE GENOMIC DNA]</scope>
    <source>
        <strain evidence="2 3">NR704-98</strain>
    </source>
</reference>
<keyword evidence="2" id="KW-0449">Lipoprotein</keyword>
<sequence length="188" mass="20799">MKSLFLSLIALVALSGCASQMPSHIALNPQVPDIQTQSHSLQPLALETIDTRPANFIVRFNNGDEAAKLVSPSEAPRRQMDEVFREGLVKAGYQVTPSSMKQVQFQLEQLLTDVNDTTFGYEANSNIVINVIAKNDRDTLTKRYTARNTVTGPFSADFATLELAINKLLDELSSKILTDPELNTFIQQ</sequence>
<keyword evidence="3" id="KW-1185">Reference proteome</keyword>
<evidence type="ECO:0000313" key="2">
    <source>
        <dbReference type="EMBL" id="MBW8185978.1"/>
    </source>
</evidence>
<dbReference type="PROSITE" id="PS51257">
    <property type="entry name" value="PROKAR_LIPOPROTEIN"/>
    <property type="match status" value="1"/>
</dbReference>
<name>A0ABS7E8G7_9GAMM</name>
<evidence type="ECO:0000256" key="1">
    <source>
        <dbReference type="SAM" id="SignalP"/>
    </source>
</evidence>
<organism evidence="2 3">
    <name type="scientific">Shewanella nanhaiensis</name>
    <dbReference type="NCBI Taxonomy" id="2864872"/>
    <lineage>
        <taxon>Bacteria</taxon>
        <taxon>Pseudomonadati</taxon>
        <taxon>Pseudomonadota</taxon>
        <taxon>Gammaproteobacteria</taxon>
        <taxon>Alteromonadales</taxon>
        <taxon>Shewanellaceae</taxon>
        <taxon>Shewanella</taxon>
    </lineage>
</organism>
<keyword evidence="1" id="KW-0732">Signal</keyword>
<accession>A0ABS7E8G7</accession>
<gene>
    <name evidence="2" type="ORF">K0625_20295</name>
</gene>
<comment type="caution">
    <text evidence="2">The sequence shown here is derived from an EMBL/GenBank/DDBJ whole genome shotgun (WGS) entry which is preliminary data.</text>
</comment>
<evidence type="ECO:0000313" key="3">
    <source>
        <dbReference type="Proteomes" id="UP001195963"/>
    </source>
</evidence>
<dbReference type="EMBL" id="JAHZST010000019">
    <property type="protein sequence ID" value="MBW8185978.1"/>
    <property type="molecule type" value="Genomic_DNA"/>
</dbReference>